<keyword evidence="4 6" id="KW-0496">Mitochondrion</keyword>
<dbReference type="GO" id="GO:0051654">
    <property type="term" value="P:establishment of mitochondrion localization"/>
    <property type="evidence" value="ECO:0007669"/>
    <property type="project" value="TreeGrafter"/>
</dbReference>
<gene>
    <name evidence="6" type="primary">MDM10</name>
    <name evidence="8" type="ORF">SPAR05282</name>
</gene>
<feature type="region of interest" description="Disordered" evidence="7">
    <location>
        <begin position="155"/>
        <end position="188"/>
    </location>
</feature>
<keyword evidence="5 6" id="KW-0472">Membrane</keyword>
<evidence type="ECO:0000256" key="7">
    <source>
        <dbReference type="SAM" id="MobiDB-lite"/>
    </source>
</evidence>
<dbReference type="GO" id="GO:0001401">
    <property type="term" value="C:SAM complex"/>
    <property type="evidence" value="ECO:0007669"/>
    <property type="project" value="TreeGrafter"/>
</dbReference>
<dbReference type="GO" id="GO:0045040">
    <property type="term" value="P:protein insertion into mitochondrial outer membrane"/>
    <property type="evidence" value="ECO:0007669"/>
    <property type="project" value="UniProtKB-UniRule"/>
</dbReference>
<keyword evidence="1 6" id="KW-1134">Transmembrane beta strand</keyword>
<evidence type="ECO:0000256" key="2">
    <source>
        <dbReference type="ARBA" id="ARBA00022692"/>
    </source>
</evidence>
<keyword evidence="3 6" id="KW-1000">Mitochondrion outer membrane</keyword>
<accession>A0A2D0XHR4</accession>
<dbReference type="GO" id="GO:0032865">
    <property type="term" value="C:ERMES complex"/>
    <property type="evidence" value="ECO:0007669"/>
    <property type="project" value="UniProtKB-UniRule"/>
</dbReference>
<proteinExistence type="inferred from homology"/>
<dbReference type="EMBL" id="KY000246">
    <property type="protein sequence ID" value="ASF90197.1"/>
    <property type="molecule type" value="Genomic_DNA"/>
</dbReference>
<comment type="domain">
    <text evidence="6">Lacks alpha-helical transmembrane segments, suggesting that it resides in the membrane via beta-sheet conformations similar to those predicted for other outer membrane proteins and porin.</text>
</comment>
<dbReference type="InterPro" id="IPR027539">
    <property type="entry name" value="Mdm10"/>
</dbReference>
<evidence type="ECO:0000256" key="1">
    <source>
        <dbReference type="ARBA" id="ARBA00022452"/>
    </source>
</evidence>
<comment type="subcellular location">
    <subcellularLocation>
        <location evidence="6">Mitochondrion outer membrane</location>
        <topology evidence="6">Multi-pass membrane protein</topology>
    </subcellularLocation>
    <text evidence="6">The ERMES/MDM complex localizes to a few discrete foci (around 10 per single cell), that represent mitochondria-endoplasmic reticulum junctions. These foci are often found next to mtDNA nucleoids.</text>
</comment>
<dbReference type="Pfam" id="PF12519">
    <property type="entry name" value="MDM10"/>
    <property type="match status" value="1"/>
</dbReference>
<name>A0A2D0XHR4_9BASI</name>
<protein>
    <recommendedName>
        <fullName evidence="6">Mitochondrial distribution and morphology protein 10</fullName>
    </recommendedName>
    <alternativeName>
        <fullName evidence="6">Mitochondrial inheritance component MDM10</fullName>
    </alternativeName>
</protein>
<comment type="similarity">
    <text evidence="6">Belongs to the MDM10 family.</text>
</comment>
<dbReference type="HAMAP" id="MF_03102">
    <property type="entry name" value="Mdm10"/>
    <property type="match status" value="1"/>
</dbReference>
<dbReference type="GO" id="GO:0015914">
    <property type="term" value="P:phospholipid transport"/>
    <property type="evidence" value="ECO:0007669"/>
    <property type="project" value="TreeGrafter"/>
</dbReference>
<reference evidence="8" key="1">
    <citation type="submission" date="2016-10" db="EMBL/GenBank/DDBJ databases">
        <title>Phylogenomic data for the living fossil Bartheletia paradoxa suggests that the early evolutionary history of major basidiomycete lineages might not be bifurcate.</title>
        <authorList>
            <person name="Mishra B."/>
            <person name="Choi Y.-J."/>
            <person name="Bauer R."/>
            <person name="Thines M."/>
        </authorList>
    </citation>
    <scope>NUCLEOTIDE SEQUENCE</scope>
</reference>
<dbReference type="PANTHER" id="PTHR28035">
    <property type="entry name" value="MITOCHONDRIAL DISTRIBUTION AND MORPHOLOGY PROTEIN 10"/>
    <property type="match status" value="1"/>
</dbReference>
<evidence type="ECO:0000256" key="4">
    <source>
        <dbReference type="ARBA" id="ARBA00023128"/>
    </source>
</evidence>
<keyword evidence="2 6" id="KW-0812">Transmembrane</keyword>
<dbReference type="GO" id="GO:0070096">
    <property type="term" value="P:mitochondrial outer membrane translocase complex assembly"/>
    <property type="evidence" value="ECO:0007669"/>
    <property type="project" value="UniProtKB-UniRule"/>
</dbReference>
<comment type="function">
    <text evidence="6">Component of the ERMES/MDM complex, which serves as a molecular tether to connect the endoplasmic reticulum and mitochondria. Components of this complex are involved in the control of mitochondrial shape and protein biogenesis and may function in phospholipid exchange. MDM10 is involved in the late assembly steps of the general translocase of the mitochondrial outer membrane (TOM complex). Functions in the TOM40-specific route of the assembly of outer membrane beta-barrel proteins, including the association of TOM40 with the receptor TOM22 and small TOM proteins. Can associate with the SAM(core) complex as well as the MDM12-MMM1 complex, both involved in late steps of the major beta-barrel assembly pathway, that is responsible for biogenesis of all outer membrane beta-barrel proteins. May act as a switch that shuttles between both complexes and channels precursor proteins into the TOM40-specific pathway. Plays a role in mitochondrial morphology and in the inheritance of mitochondria.</text>
</comment>
<dbReference type="PANTHER" id="PTHR28035:SF1">
    <property type="entry name" value="MITOCHONDRIAL DISTRIBUTION AND MORPHOLOGY PROTEIN 10"/>
    <property type="match status" value="1"/>
</dbReference>
<comment type="subunit">
    <text evidence="6">Component of the ER-mitochondria encounter structure (ERMES) or MDM complex, composed of MMM1, MDM10, MDM12 and MDM34. Associates with the mitochondrial outer membrane sorting assembly machinery SAM(core) complex.</text>
</comment>
<dbReference type="GO" id="GO:1990456">
    <property type="term" value="P:mitochondrion-endoplasmic reticulum membrane tethering"/>
    <property type="evidence" value="ECO:0007669"/>
    <property type="project" value="UniProtKB-UniRule"/>
</dbReference>
<evidence type="ECO:0000256" key="6">
    <source>
        <dbReference type="HAMAP-Rule" id="MF_03102"/>
    </source>
</evidence>
<organism evidence="8">
    <name type="scientific">Bartheletia paradoxa</name>
    <dbReference type="NCBI Taxonomy" id="669517"/>
    <lineage>
        <taxon>Eukaryota</taxon>
        <taxon>Fungi</taxon>
        <taxon>Dikarya</taxon>
        <taxon>Basidiomycota</taxon>
        <taxon>Agaricomycotina</taxon>
        <taxon>Bartheletiomycetes</taxon>
        <taxon>Bartheletiales</taxon>
        <taxon>Bartheletiaceae</taxon>
        <taxon>Bartheletia</taxon>
    </lineage>
</organism>
<sequence>MHPFVSYILQRYYTVTGWNEDNHYSNLCRSSEAILSPPSPPGLTLHLSALPTPHFGSSYTLTALPLLKGSLGYVFSSREDLGIKNSEKVELEEMVERFGVGKVGGGKDERREVWMGGERCDGRDYLLYARLYIPSSRLDALYTTRLSPTVQLTVTGVSTPPRRPALPSLLSTNPYQPPPQHRQDGGGGAYEEINNLMAVLQHDNGRTCSEYSWSAEDGMFGIRTLHNFGELGGGGGASFANTASLAGGFGAGASSECDQPKVASLSATSPTPASAQRRIDEEDAIWGGTGLRGRFSAGGEGYFSLKQRSAGVSLALRFATLPPPLTHLAPSLPVTPPSPSHPLLPSSPPTTLTLTFSPLTGHLSTAYAAKISRDVAVASRFGFNVFSYGSGWEAGGEWWVRDDEGKVKGVIKAKTSSESDLSLSWEGRLHSCLVAIGVVADFKDSAKPLRGVGIDIGYFSAGSGAEQTRNE</sequence>
<evidence type="ECO:0000313" key="8">
    <source>
        <dbReference type="EMBL" id="ASF90197.1"/>
    </source>
</evidence>
<evidence type="ECO:0000256" key="5">
    <source>
        <dbReference type="ARBA" id="ARBA00023136"/>
    </source>
</evidence>
<evidence type="ECO:0000256" key="3">
    <source>
        <dbReference type="ARBA" id="ARBA00022787"/>
    </source>
</evidence>
<dbReference type="AlphaFoldDB" id="A0A2D0XHR4"/>